<dbReference type="AlphaFoldDB" id="A0AB39UZD8"/>
<keyword evidence="1" id="KW-0732">Signal</keyword>
<dbReference type="KEGG" id="tcd:AAIA72_05310"/>
<proteinExistence type="predicted"/>
<reference evidence="2" key="1">
    <citation type="submission" date="2024-05" db="EMBL/GenBank/DDBJ databases">
        <title>Genome sequencing of novel strain.</title>
        <authorList>
            <person name="Ganbat D."/>
            <person name="Ganbat S."/>
            <person name="Lee S.-J."/>
        </authorList>
    </citation>
    <scope>NUCLEOTIDE SEQUENCE</scope>
    <source>
        <strain evidence="2">SMD15-11</strain>
    </source>
</reference>
<dbReference type="EMBL" id="CP154858">
    <property type="protein sequence ID" value="XDT73392.1"/>
    <property type="molecule type" value="Genomic_DNA"/>
</dbReference>
<dbReference type="RefSeq" id="WP_369602386.1">
    <property type="nucleotide sequence ID" value="NZ_CP154858.1"/>
</dbReference>
<gene>
    <name evidence="2" type="ORF">AAIA72_05310</name>
</gene>
<evidence type="ECO:0000313" key="2">
    <source>
        <dbReference type="EMBL" id="XDT73392.1"/>
    </source>
</evidence>
<feature type="chain" id="PRO_5044213404" evidence="1">
    <location>
        <begin position="23"/>
        <end position="335"/>
    </location>
</feature>
<accession>A0AB39UZD8</accession>
<name>A0AB39UZD8_9GAMM</name>
<sequence>MKRWVLLGLIGLSSAGSPLLQAAEKSSVDQAREALAKQDEGDEAKKLEEVFTATEKNYSLLKKGKMSLNYGLDYSYFGDQRLDVDIVNGSIRNFDVTPDAQHTFTNSFTFDYGVLNNLTLSTRVPLVVKYESSKNLVNTDMGDVSFTLRWQPFAYVPGKPSYTFFGTLKSKTGVSPYEIDVERQLASGAGYYSVSFGASGSKVLDPVIVFGSVTATLALPETGLNQVRGGNLLVKVDPGNTLSVSAGFSYALSYDVSLSISNQISFTDQTTLTFLDGREQNTMDSLSATVNFSLGVRVSDTKLITTYMGFGLTEDSPDVMVGLSIPINIEGLKEQ</sequence>
<feature type="signal peptide" evidence="1">
    <location>
        <begin position="1"/>
        <end position="22"/>
    </location>
</feature>
<protein>
    <submittedName>
        <fullName evidence="2">Transporter</fullName>
    </submittedName>
</protein>
<evidence type="ECO:0000256" key="1">
    <source>
        <dbReference type="SAM" id="SignalP"/>
    </source>
</evidence>
<organism evidence="2">
    <name type="scientific">Thermohahella caldifontis</name>
    <dbReference type="NCBI Taxonomy" id="3142973"/>
    <lineage>
        <taxon>Bacteria</taxon>
        <taxon>Pseudomonadati</taxon>
        <taxon>Pseudomonadota</taxon>
        <taxon>Gammaproteobacteria</taxon>
        <taxon>Oceanospirillales</taxon>
        <taxon>Hahellaceae</taxon>
        <taxon>Thermohahella</taxon>
    </lineage>
</organism>